<keyword evidence="2" id="KW-1185">Reference proteome</keyword>
<accession>A8B6V3</accession>
<comment type="caution">
    <text evidence="1">The sequence shown here is derived from an EMBL/GenBank/DDBJ whole genome shotgun (WGS) entry which is preliminary data.</text>
</comment>
<dbReference type="InterPro" id="IPR000742">
    <property type="entry name" value="EGF"/>
</dbReference>
<sequence>MFEKILFANCILQLAWAACLEDDGNPGTHDTTKCKKGHCDVSIGEQPYCSKCSVDNEHLVDGTCVVSATDQANTKCIDPVEGKCGSCKDGYFMYKSGCYNSGGSPGNEMCTSAPEGKCSTPAAGYFIIPTTDADASHQSVVSCSDSEGANGKSDKIYKGVEGCAECTLDNLATTATCTKCTTDFLHAPIEGGTACLTECPEGYFGHTATSGKQLKTCQSCSSPEASLIPAATGVPNCVKCTYDTKVVCEKCDQDKYLKTESGTTSCVSAEECKDGFFPTADAQGKKVCAKCSDTVNGGIEDCAKCSLKATPASAGPLITCSECTTHNLSPLKDACLTACPAGMYANSKVCTPCHESCASCSNDAEASCTACYPGSVLNRSSGDTGACIKECTGRYAENCEADQCKAVVGGSKYCSRCKAGYVPVDGVCVSTTTRAPTGCTPGDGVCTACTGSYFLQSGGCYSAGAFPGNTLCTTASDGKCQTCANGQAADTTSGSCPACPDGCSKCATSGSPKACSECLPGYYKSGSSCVKCDASANGIVGVPNCISCAPPAGGSGSVTCYVKTDGTSGGDDNTGGSTNKSGLSTGAIAGISVAVIVVVGGLIGFLCWWFICRGKA</sequence>
<dbReference type="RefSeq" id="XP_001709063.1">
    <property type="nucleotide sequence ID" value="XM_001709011.1"/>
</dbReference>
<dbReference type="InterPro" id="IPR009030">
    <property type="entry name" value="Growth_fac_rcpt_cys_sf"/>
</dbReference>
<dbReference type="PANTHER" id="PTHR23275">
    <property type="entry name" value="CABRIOLET.-RELATED"/>
    <property type="match status" value="1"/>
</dbReference>
<dbReference type="OMA" id="KSGTMCK"/>
<dbReference type="Proteomes" id="UP000001548">
    <property type="component" value="Unassembled WGS sequence"/>
</dbReference>
<protein>
    <submittedName>
        <fullName evidence="1">VSP</fullName>
    </submittedName>
</protein>
<dbReference type="EMBL" id="AACB03000005">
    <property type="protein sequence ID" value="KAE8301851.1"/>
    <property type="molecule type" value="Genomic_DNA"/>
</dbReference>
<evidence type="ECO:0000313" key="1">
    <source>
        <dbReference type="EMBL" id="KAE8301851.1"/>
    </source>
</evidence>
<dbReference type="InterPro" id="IPR052798">
    <property type="entry name" value="Giardia_VSA"/>
</dbReference>
<dbReference type="GeneID" id="5701981"/>
<dbReference type="SMART" id="SM00261">
    <property type="entry name" value="FU"/>
    <property type="match status" value="5"/>
</dbReference>
<dbReference type="VEuPathDB" id="GiardiaDB:GL50803_87628"/>
<name>A8B6V3_GIAIC</name>
<dbReference type="SUPFAM" id="SSF57184">
    <property type="entry name" value="Growth factor receptor domain"/>
    <property type="match status" value="3"/>
</dbReference>
<dbReference type="AlphaFoldDB" id="A8B6V3"/>
<reference evidence="1 2" key="1">
    <citation type="journal article" date="2007" name="Science">
        <title>Genomic minimalism in the early diverging intestinal parasite Giardia lamblia.</title>
        <authorList>
            <person name="Morrison H.G."/>
            <person name="McArthur A.G."/>
            <person name="Gillin F.D."/>
            <person name="Aley S.B."/>
            <person name="Adam R.D."/>
            <person name="Olsen G.J."/>
            <person name="Best A.A."/>
            <person name="Cande W.Z."/>
            <person name="Chen F."/>
            <person name="Cipriano M.J."/>
            <person name="Davids B.J."/>
            <person name="Dawson S.C."/>
            <person name="Elmendorf H.G."/>
            <person name="Hehl A.B."/>
            <person name="Holder M.E."/>
            <person name="Huse S.M."/>
            <person name="Kim U.U."/>
            <person name="Lasek-Nesselquist E."/>
            <person name="Manning G."/>
            <person name="Nigam A."/>
            <person name="Nixon J.E."/>
            <person name="Palm D."/>
            <person name="Passamaneck N.E."/>
            <person name="Prabhu A."/>
            <person name="Reich C.I."/>
            <person name="Reiner D.S."/>
            <person name="Samuelson J."/>
            <person name="Svard S.G."/>
            <person name="Sogin M.L."/>
        </authorList>
    </citation>
    <scope>NUCLEOTIDE SEQUENCE [LARGE SCALE GENOMIC DNA]</scope>
    <source>
        <strain evidence="1 2">WB C6</strain>
    </source>
</reference>
<dbReference type="PROSITE" id="PS51257">
    <property type="entry name" value="PROKAR_LIPOPROTEIN"/>
    <property type="match status" value="1"/>
</dbReference>
<dbReference type="HOGENOM" id="CLU_022643_2_0_1"/>
<dbReference type="SMART" id="SM00181">
    <property type="entry name" value="EGF"/>
    <property type="match status" value="4"/>
</dbReference>
<gene>
    <name evidence="1" type="ORF">GL50803_0087628</name>
</gene>
<dbReference type="InterPro" id="IPR005127">
    <property type="entry name" value="Giardia_VSP"/>
</dbReference>
<dbReference type="KEGG" id="gla:GL50803_0087628"/>
<dbReference type="PANTHER" id="PTHR23275:SF100">
    <property type="entry name" value="EGF-LIKE DOMAIN-CONTAINING PROTEIN"/>
    <property type="match status" value="1"/>
</dbReference>
<dbReference type="Pfam" id="PF03302">
    <property type="entry name" value="VSP"/>
    <property type="match status" value="2"/>
</dbReference>
<proteinExistence type="predicted"/>
<organism evidence="1 2">
    <name type="scientific">Giardia intestinalis (strain ATCC 50803 / WB clone C6)</name>
    <name type="common">Giardia lamblia</name>
    <dbReference type="NCBI Taxonomy" id="184922"/>
    <lineage>
        <taxon>Eukaryota</taxon>
        <taxon>Metamonada</taxon>
        <taxon>Diplomonadida</taxon>
        <taxon>Hexamitidae</taxon>
        <taxon>Giardiinae</taxon>
        <taxon>Giardia</taxon>
    </lineage>
</organism>
<dbReference type="InterPro" id="IPR006212">
    <property type="entry name" value="Furin_repeat"/>
</dbReference>
<dbReference type="CDD" id="cd00064">
    <property type="entry name" value="FU"/>
    <property type="match status" value="1"/>
</dbReference>
<evidence type="ECO:0000313" key="2">
    <source>
        <dbReference type="Proteomes" id="UP000001548"/>
    </source>
</evidence>
<dbReference type="Gene3D" id="2.10.220.10">
    <property type="entry name" value="Hormone Receptor, Insulin-like Growth Factor Receptor 1, Chain A, domain 2"/>
    <property type="match status" value="3"/>
</dbReference>